<proteinExistence type="predicted"/>
<dbReference type="InterPro" id="IPR050934">
    <property type="entry name" value="ITIH"/>
</dbReference>
<dbReference type="PANTHER" id="PTHR10338:SF108">
    <property type="entry name" value="INTER-ALPHA-TRYPSIN INHIBITOR HEAVY CHAIN H4-LIKE PROTEIN"/>
    <property type="match status" value="1"/>
</dbReference>
<evidence type="ECO:0000313" key="3">
    <source>
        <dbReference type="EMBL" id="KAJ9587862.1"/>
    </source>
</evidence>
<dbReference type="PROSITE" id="PS50234">
    <property type="entry name" value="VWFA"/>
    <property type="match status" value="1"/>
</dbReference>
<dbReference type="SMART" id="SM00609">
    <property type="entry name" value="VIT"/>
    <property type="match status" value="1"/>
</dbReference>
<feature type="non-terminal residue" evidence="3">
    <location>
        <position position="864"/>
    </location>
</feature>
<feature type="domain" description="VWFA" evidence="1">
    <location>
        <begin position="408"/>
        <end position="620"/>
    </location>
</feature>
<gene>
    <name evidence="3" type="ORF">L9F63_018696</name>
</gene>
<organism evidence="3 4">
    <name type="scientific">Diploptera punctata</name>
    <name type="common">Pacific beetle cockroach</name>
    <dbReference type="NCBI Taxonomy" id="6984"/>
    <lineage>
        <taxon>Eukaryota</taxon>
        <taxon>Metazoa</taxon>
        <taxon>Ecdysozoa</taxon>
        <taxon>Arthropoda</taxon>
        <taxon>Hexapoda</taxon>
        <taxon>Insecta</taxon>
        <taxon>Pterygota</taxon>
        <taxon>Neoptera</taxon>
        <taxon>Polyneoptera</taxon>
        <taxon>Dictyoptera</taxon>
        <taxon>Blattodea</taxon>
        <taxon>Blaberoidea</taxon>
        <taxon>Blaberidae</taxon>
        <taxon>Diplopterinae</taxon>
        <taxon>Diploptera</taxon>
    </lineage>
</organism>
<keyword evidence="4" id="KW-1185">Reference proteome</keyword>
<evidence type="ECO:0008006" key="5">
    <source>
        <dbReference type="Google" id="ProtNLM"/>
    </source>
</evidence>
<dbReference type="AlphaFoldDB" id="A0AAD8EFJ9"/>
<dbReference type="Proteomes" id="UP001233999">
    <property type="component" value="Unassembled WGS sequence"/>
</dbReference>
<name>A0AAD8EFJ9_DIPPU</name>
<protein>
    <recommendedName>
        <fullName evidence="5">Inter-alpha-trypsin inhibitor heavy chain H4</fullName>
    </recommendedName>
</protein>
<reference evidence="3" key="2">
    <citation type="submission" date="2023-05" db="EMBL/GenBank/DDBJ databases">
        <authorList>
            <person name="Fouks B."/>
        </authorList>
    </citation>
    <scope>NUCLEOTIDE SEQUENCE</scope>
    <source>
        <strain evidence="3">Stay&amp;Tobe</strain>
        <tissue evidence="3">Testes</tissue>
    </source>
</reference>
<comment type="caution">
    <text evidence="3">The sequence shown here is derived from an EMBL/GenBank/DDBJ whole genome shotgun (WGS) entry which is preliminary data.</text>
</comment>
<feature type="domain" description="VIT" evidence="2">
    <location>
        <begin position="146"/>
        <end position="275"/>
    </location>
</feature>
<dbReference type="InterPro" id="IPR002035">
    <property type="entry name" value="VWF_A"/>
</dbReference>
<dbReference type="SMART" id="SM00327">
    <property type="entry name" value="VWA"/>
    <property type="match status" value="1"/>
</dbReference>
<dbReference type="Gene3D" id="3.40.50.410">
    <property type="entry name" value="von Willebrand factor, type A domain"/>
    <property type="match status" value="1"/>
</dbReference>
<dbReference type="EMBL" id="JASPKZ010006057">
    <property type="protein sequence ID" value="KAJ9587862.1"/>
    <property type="molecule type" value="Genomic_DNA"/>
</dbReference>
<dbReference type="InterPro" id="IPR036465">
    <property type="entry name" value="vWFA_dom_sf"/>
</dbReference>
<dbReference type="PANTHER" id="PTHR10338">
    <property type="entry name" value="INTER-ALPHA-TRYPSIN INHIBITOR HEAVY CHAIN FAMILY MEMBER"/>
    <property type="match status" value="1"/>
</dbReference>
<evidence type="ECO:0000259" key="2">
    <source>
        <dbReference type="PROSITE" id="PS51468"/>
    </source>
</evidence>
<sequence>VKEDTITKNEMKQNQRKSKFKLLHCLGKPSMERLWAYLTIQQLLEKDAAKDIDHNDKNQTSEKRQALELALKYSFVTPLTSLVVVKPNETRVIQKVAHKFQELTLRLLSYRLVQYLCILLFTSDSHSCALWVVFTSICDFCEMEYKFSRPATTNVLYGLPQMYYFHVESDVKYRYARTLVSTRIANPADTAQEIYFSAILPETAFISKFNMQVDGKVYEAYVKEKEEAKQEYDQAVQQGQTAAHVALTARDSNRFQVSVNVEPNKKVTFNLTYEELLVRRLNTYRDVINLDPGQIVPDFSVIVNIEESNNITSLKVPALKVTNEIDTNTQTNSANPLASIERPTTTTAVVKFNPTPEQQKELAKDGLKGQFIVEYDVDRTSNPGEVLVNDGYFVHFFSPADLPSLRKQVTFVLDVSGSMNGRKIEQLRQAMTTILGDLNTGDLFSIVLFSQSAQVWDPTVSDEEMERRLQQVGRYFPLSGEEYQAPELTSSVIVQVTPENISKAKTFINKLDALAARMRKDTIQSAQDVGQVISPALKPEPIIVFLTDGLPNVRISNGDTIVTEVTKANTKNSSIFSLALGTDADFNFLKKLSLLNSGFARKIYEAADTALQLTHFYQEIASPLLANVTFEYAPEEVENGTVTKNTFRRLFAGSELVVAGKLRQDANLTGGVEASSVTGKTGYSFRPIFIPNPIPHPPHPLQNVTNHTPSSMERMWAYLTIQQLLDKDAAKDYDHNDKNLTSPEKQRALKLAIEYSFVTPLTSLVVVKPNESKPVDTEDASQSHSGGFGGGGVALFAAHAAVYRHRIHSAIRRKYSHPPPPPQQGEDVLSSRTILAAPAPGIFLTTTYSPTLQKTEAAVSSPAS</sequence>
<dbReference type="Pfam" id="PF08487">
    <property type="entry name" value="VIT"/>
    <property type="match status" value="1"/>
</dbReference>
<dbReference type="InterPro" id="IPR013694">
    <property type="entry name" value="VIT"/>
</dbReference>
<dbReference type="SUPFAM" id="SSF53300">
    <property type="entry name" value="vWA-like"/>
    <property type="match status" value="1"/>
</dbReference>
<dbReference type="PROSITE" id="PS51468">
    <property type="entry name" value="VIT"/>
    <property type="match status" value="1"/>
</dbReference>
<dbReference type="GO" id="GO:0032991">
    <property type="term" value="C:protein-containing complex"/>
    <property type="evidence" value="ECO:0007669"/>
    <property type="project" value="UniProtKB-ARBA"/>
</dbReference>
<feature type="non-terminal residue" evidence="3">
    <location>
        <position position="1"/>
    </location>
</feature>
<accession>A0AAD8EFJ9</accession>
<reference evidence="3" key="1">
    <citation type="journal article" date="2023" name="IScience">
        <title>Live-bearing cockroach genome reveals convergent evolutionary mechanisms linked to viviparity in insects and beyond.</title>
        <authorList>
            <person name="Fouks B."/>
            <person name="Harrison M.C."/>
            <person name="Mikhailova A.A."/>
            <person name="Marchal E."/>
            <person name="English S."/>
            <person name="Carruthers M."/>
            <person name="Jennings E.C."/>
            <person name="Chiamaka E.L."/>
            <person name="Frigard R.A."/>
            <person name="Pippel M."/>
            <person name="Attardo G.M."/>
            <person name="Benoit J.B."/>
            <person name="Bornberg-Bauer E."/>
            <person name="Tobe S.S."/>
        </authorList>
    </citation>
    <scope>NUCLEOTIDE SEQUENCE</scope>
    <source>
        <strain evidence="3">Stay&amp;Tobe</strain>
    </source>
</reference>
<evidence type="ECO:0000313" key="4">
    <source>
        <dbReference type="Proteomes" id="UP001233999"/>
    </source>
</evidence>
<dbReference type="Pfam" id="PF13768">
    <property type="entry name" value="VWA_3"/>
    <property type="match status" value="1"/>
</dbReference>
<evidence type="ECO:0000259" key="1">
    <source>
        <dbReference type="PROSITE" id="PS50234"/>
    </source>
</evidence>